<feature type="compositionally biased region" description="Polar residues" evidence="3">
    <location>
        <begin position="36"/>
        <end position="53"/>
    </location>
</feature>
<dbReference type="EMBL" id="AFRT01000550">
    <property type="protein sequence ID" value="ELU43423.1"/>
    <property type="molecule type" value="Genomic_DNA"/>
</dbReference>
<proteinExistence type="inferred from homology"/>
<dbReference type="OrthoDB" id="5994at2759"/>
<dbReference type="InterPro" id="IPR028909">
    <property type="entry name" value="bL21-like"/>
</dbReference>
<dbReference type="PANTHER" id="PTHR21349">
    <property type="entry name" value="50S RIBOSOMAL PROTEIN L21"/>
    <property type="match status" value="1"/>
</dbReference>
<dbReference type="Proteomes" id="UP000011668">
    <property type="component" value="Unassembled WGS sequence"/>
</dbReference>
<evidence type="ECO:0000256" key="2">
    <source>
        <dbReference type="ARBA" id="ARBA00044129"/>
    </source>
</evidence>
<evidence type="ECO:0000313" key="5">
    <source>
        <dbReference type="Proteomes" id="UP000011668"/>
    </source>
</evidence>
<dbReference type="GO" id="GO:0005762">
    <property type="term" value="C:mitochondrial large ribosomal subunit"/>
    <property type="evidence" value="ECO:0007669"/>
    <property type="project" value="TreeGrafter"/>
</dbReference>
<dbReference type="PANTHER" id="PTHR21349:SF0">
    <property type="entry name" value="LARGE RIBOSOMAL SUBUNIT PROTEIN BL21M"/>
    <property type="match status" value="1"/>
</dbReference>
<organism evidence="4 5">
    <name type="scientific">Thanatephorus cucumeris (strain AG1-IA)</name>
    <name type="common">Rice sheath blight fungus</name>
    <name type="synonym">Rhizoctonia solani</name>
    <dbReference type="NCBI Taxonomy" id="983506"/>
    <lineage>
        <taxon>Eukaryota</taxon>
        <taxon>Fungi</taxon>
        <taxon>Dikarya</taxon>
        <taxon>Basidiomycota</taxon>
        <taxon>Agaricomycotina</taxon>
        <taxon>Agaricomycetes</taxon>
        <taxon>Cantharellales</taxon>
        <taxon>Ceratobasidiaceae</taxon>
        <taxon>Rhizoctonia</taxon>
        <taxon>Rhizoctonia solani AG-1</taxon>
    </lineage>
</organism>
<accession>L8X330</accession>
<dbReference type="SUPFAM" id="SSF141091">
    <property type="entry name" value="L21p-like"/>
    <property type="match status" value="1"/>
</dbReference>
<dbReference type="InterPro" id="IPR036164">
    <property type="entry name" value="bL21-like_sf"/>
</dbReference>
<keyword evidence="5" id="KW-1185">Reference proteome</keyword>
<reference evidence="4 5" key="1">
    <citation type="journal article" date="2013" name="Nat. Commun.">
        <title>The evolution and pathogenic mechanisms of the rice sheath blight pathogen.</title>
        <authorList>
            <person name="Zheng A."/>
            <person name="Lin R."/>
            <person name="Xu L."/>
            <person name="Qin P."/>
            <person name="Tang C."/>
            <person name="Ai P."/>
            <person name="Zhang D."/>
            <person name="Liu Y."/>
            <person name="Sun Z."/>
            <person name="Feng H."/>
            <person name="Wang Y."/>
            <person name="Chen Y."/>
            <person name="Liang X."/>
            <person name="Fu R."/>
            <person name="Li Q."/>
            <person name="Zhang J."/>
            <person name="Yu X."/>
            <person name="Xie Z."/>
            <person name="Ding L."/>
            <person name="Guan P."/>
            <person name="Tang J."/>
            <person name="Liang Y."/>
            <person name="Wang S."/>
            <person name="Deng Q."/>
            <person name="Li S."/>
            <person name="Zhu J."/>
            <person name="Wang L."/>
            <person name="Liu H."/>
            <person name="Li P."/>
        </authorList>
    </citation>
    <scope>NUCLEOTIDE SEQUENCE [LARGE SCALE GENOMIC DNA]</scope>
    <source>
        <strain evidence="5">AG-1 IA</strain>
    </source>
</reference>
<sequence>MGWLTERRGKIPGALREARRRSAASIGPLPSMGLPSASTTRPRSLGPTGTSTIWPVRLTVSPSLIRRSLPKMETPTLSASKFRHMPRTPDENSTISSAVLPSTKLMPYQTVDTGNTVTCKGIRGHVEAHRPSADAPIVKTRPVSWTSPPKEEPAMRDSRIELTSEAALTSLGGGIAAGERRCDQLLAELEGRALREAIAAARFAEFRRAIECIAAEFVGKAGCKSRWETLGVRPGCKCTDQSWESGYIRTKLSVFFRPSGRLSLCAMLSRNALSWLRAGGGFGSRLFSVANSPAPAAADLPSALSLIQSQPSHYAVATVAGRKYLLAPRDILTVPRLRDVRPGDSLSLDAVHEFGSREYAVRGTIPVRVTATVLEHTKGPMLEIFKKKRRKGYEKTIKHKQTYTRLRIGNIEVTL</sequence>
<evidence type="ECO:0000313" key="4">
    <source>
        <dbReference type="EMBL" id="ELU43423.1"/>
    </source>
</evidence>
<gene>
    <name evidence="4" type="ORF">AG1IA_02546</name>
</gene>
<dbReference type="AlphaFoldDB" id="L8X330"/>
<dbReference type="GO" id="GO:0003735">
    <property type="term" value="F:structural constituent of ribosome"/>
    <property type="evidence" value="ECO:0007669"/>
    <property type="project" value="TreeGrafter"/>
</dbReference>
<dbReference type="Pfam" id="PF00829">
    <property type="entry name" value="Ribosomal_L21p"/>
    <property type="match status" value="1"/>
</dbReference>
<comment type="caution">
    <text evidence="4">The sequence shown here is derived from an EMBL/GenBank/DDBJ whole genome shotgun (WGS) entry which is preliminary data.</text>
</comment>
<dbReference type="STRING" id="983506.L8X330"/>
<protein>
    <recommendedName>
        <fullName evidence="2">Large ribosomal subunit protein bL21m</fullName>
    </recommendedName>
</protein>
<name>L8X330_THACA</name>
<evidence type="ECO:0000256" key="1">
    <source>
        <dbReference type="ARBA" id="ARBA00008563"/>
    </source>
</evidence>
<evidence type="ECO:0000256" key="3">
    <source>
        <dbReference type="SAM" id="MobiDB-lite"/>
    </source>
</evidence>
<feature type="region of interest" description="Disordered" evidence="3">
    <location>
        <begin position="1"/>
        <end position="53"/>
    </location>
</feature>
<dbReference type="HOGENOM" id="CLU_662532_0_0_1"/>
<comment type="similarity">
    <text evidence="1">Belongs to the bacterial ribosomal protein bL21 family.</text>
</comment>